<evidence type="ECO:0000259" key="2">
    <source>
        <dbReference type="PROSITE" id="PS50011"/>
    </source>
</evidence>
<feature type="domain" description="Protein kinase" evidence="2">
    <location>
        <begin position="63"/>
        <end position="268"/>
    </location>
</feature>
<keyword evidence="3" id="KW-0808">Transferase</keyword>
<dbReference type="Pfam" id="PF00069">
    <property type="entry name" value="Pkinase"/>
    <property type="match status" value="1"/>
</dbReference>
<dbReference type="AlphaFoldDB" id="A0A8S9ZDC6"/>
<gene>
    <name evidence="3" type="ORF">Mgra_00009342</name>
</gene>
<dbReference type="PANTHER" id="PTHR11909">
    <property type="entry name" value="CASEIN KINASE-RELATED"/>
    <property type="match status" value="1"/>
</dbReference>
<dbReference type="GO" id="GO:0005524">
    <property type="term" value="F:ATP binding"/>
    <property type="evidence" value="ECO:0007669"/>
    <property type="project" value="InterPro"/>
</dbReference>
<dbReference type="GO" id="GO:0004672">
    <property type="term" value="F:protein kinase activity"/>
    <property type="evidence" value="ECO:0007669"/>
    <property type="project" value="InterPro"/>
</dbReference>
<dbReference type="PROSITE" id="PS50011">
    <property type="entry name" value="PROTEIN_KINASE_DOM"/>
    <property type="match status" value="1"/>
</dbReference>
<dbReference type="InterPro" id="IPR000719">
    <property type="entry name" value="Prot_kinase_dom"/>
</dbReference>
<dbReference type="InterPro" id="IPR050235">
    <property type="entry name" value="CK1_Ser-Thr_kinase"/>
</dbReference>
<dbReference type="SMART" id="SM00220">
    <property type="entry name" value="S_TKc"/>
    <property type="match status" value="1"/>
</dbReference>
<dbReference type="InterPro" id="IPR011009">
    <property type="entry name" value="Kinase-like_dom_sf"/>
</dbReference>
<keyword evidence="1" id="KW-0472">Membrane</keyword>
<sequence length="268" mass="30035">MGNVKAKMSNAQDSSEYSAQVSEDLVNFSISSLQIKSSTSSSTNSEENSKIVEISKGELVGDYKVMKRLGSGGCGVVYQVMANGINYAMKIERKDLDKTDQLLGIEAHVLKRLQFSPFTVPFIQYGTCQNKGIGLRALIMGLLGPSIDVLRGKQIKGRFSIRTVLMIGIQALQAVSFVHFTYFVHRDIKPSNFAIGQTNFKRIYLFDFGLSRSIKKRGEMSLRTMRENVSFRGTSNYCSLNVHNRKEHGRHDDLWLVNLLYANRISNG</sequence>
<proteinExistence type="predicted"/>
<dbReference type="Gene3D" id="1.10.510.10">
    <property type="entry name" value="Transferase(Phosphotransferase) domain 1"/>
    <property type="match status" value="1"/>
</dbReference>
<evidence type="ECO:0000313" key="4">
    <source>
        <dbReference type="Proteomes" id="UP000605970"/>
    </source>
</evidence>
<feature type="transmembrane region" description="Helical" evidence="1">
    <location>
        <begin position="163"/>
        <end position="184"/>
    </location>
</feature>
<accession>A0A8S9ZDC6</accession>
<comment type="caution">
    <text evidence="3">The sequence shown here is derived from an EMBL/GenBank/DDBJ whole genome shotgun (WGS) entry which is preliminary data.</text>
</comment>
<organism evidence="3 4">
    <name type="scientific">Meloidogyne graminicola</name>
    <dbReference type="NCBI Taxonomy" id="189291"/>
    <lineage>
        <taxon>Eukaryota</taxon>
        <taxon>Metazoa</taxon>
        <taxon>Ecdysozoa</taxon>
        <taxon>Nematoda</taxon>
        <taxon>Chromadorea</taxon>
        <taxon>Rhabditida</taxon>
        <taxon>Tylenchina</taxon>
        <taxon>Tylenchomorpha</taxon>
        <taxon>Tylenchoidea</taxon>
        <taxon>Meloidogynidae</taxon>
        <taxon>Meloidogyninae</taxon>
        <taxon>Meloidogyne</taxon>
    </lineage>
</organism>
<keyword evidence="4" id="KW-1185">Reference proteome</keyword>
<dbReference type="EMBL" id="JABEBT010000150">
    <property type="protein sequence ID" value="KAF7627363.1"/>
    <property type="molecule type" value="Genomic_DNA"/>
</dbReference>
<evidence type="ECO:0000313" key="3">
    <source>
        <dbReference type="EMBL" id="KAF7627363.1"/>
    </source>
</evidence>
<name>A0A8S9ZDC6_9BILA</name>
<dbReference type="OrthoDB" id="5979581at2759"/>
<keyword evidence="3" id="KW-0418">Kinase</keyword>
<evidence type="ECO:0000256" key="1">
    <source>
        <dbReference type="SAM" id="Phobius"/>
    </source>
</evidence>
<keyword evidence="1" id="KW-0812">Transmembrane</keyword>
<protein>
    <submittedName>
        <fullName evidence="3">Protein kinase domain-containing protein</fullName>
    </submittedName>
</protein>
<reference evidence="3" key="1">
    <citation type="journal article" date="2020" name="Ecol. Evol.">
        <title>Genome structure and content of the rice root-knot nematode (Meloidogyne graminicola).</title>
        <authorList>
            <person name="Phan N.T."/>
            <person name="Danchin E.G.J."/>
            <person name="Klopp C."/>
            <person name="Perfus-Barbeoch L."/>
            <person name="Kozlowski D.K."/>
            <person name="Koutsovoulos G.D."/>
            <person name="Lopez-Roques C."/>
            <person name="Bouchez O."/>
            <person name="Zahm M."/>
            <person name="Besnard G."/>
            <person name="Bellafiore S."/>
        </authorList>
    </citation>
    <scope>NUCLEOTIDE SEQUENCE</scope>
    <source>
        <strain evidence="3">VN-18</strain>
    </source>
</reference>
<dbReference type="Proteomes" id="UP000605970">
    <property type="component" value="Unassembled WGS sequence"/>
</dbReference>
<keyword evidence="1" id="KW-1133">Transmembrane helix</keyword>
<dbReference type="SUPFAM" id="SSF56112">
    <property type="entry name" value="Protein kinase-like (PK-like)"/>
    <property type="match status" value="1"/>
</dbReference>